<keyword evidence="5" id="KW-0378">Hydrolase</keyword>
<protein>
    <submittedName>
        <fullName evidence="9">Hydrogenase nickel incorporation protein HypB</fullName>
    </submittedName>
</protein>
<dbReference type="InterPro" id="IPR003495">
    <property type="entry name" value="CobW/HypB/UreG_nucleotide-bd"/>
</dbReference>
<comment type="similarity">
    <text evidence="1">Belongs to the SIMIBI class G3E GTPase family. HypB/HupM subfamily.</text>
</comment>
<keyword evidence="2" id="KW-0533">Nickel</keyword>
<dbReference type="Gene3D" id="3.40.50.300">
    <property type="entry name" value="P-loop containing nucleotide triphosphate hydrolases"/>
    <property type="match status" value="1"/>
</dbReference>
<evidence type="ECO:0000259" key="8">
    <source>
        <dbReference type="Pfam" id="PF02492"/>
    </source>
</evidence>
<evidence type="ECO:0000256" key="4">
    <source>
        <dbReference type="ARBA" id="ARBA00022741"/>
    </source>
</evidence>
<dbReference type="Pfam" id="PF02492">
    <property type="entry name" value="cobW"/>
    <property type="match status" value="1"/>
</dbReference>
<dbReference type="NCBIfam" id="TIGR00073">
    <property type="entry name" value="hypB"/>
    <property type="match status" value="1"/>
</dbReference>
<keyword evidence="7" id="KW-0342">GTP-binding</keyword>
<dbReference type="SUPFAM" id="SSF52540">
    <property type="entry name" value="P-loop containing nucleoside triphosphate hydrolases"/>
    <property type="match status" value="1"/>
</dbReference>
<dbReference type="PIRSF" id="PIRSF005624">
    <property type="entry name" value="Ni-bind_GTPase"/>
    <property type="match status" value="1"/>
</dbReference>
<keyword evidence="4" id="KW-0547">Nucleotide-binding</keyword>
<dbReference type="AlphaFoldDB" id="A0A1I3T2H1"/>
<keyword evidence="3" id="KW-0479">Metal-binding</keyword>
<dbReference type="InterPro" id="IPR027417">
    <property type="entry name" value="P-loop_NTPase"/>
</dbReference>
<accession>A0A1I3T2H1</accession>
<dbReference type="Proteomes" id="UP000182829">
    <property type="component" value="Unassembled WGS sequence"/>
</dbReference>
<evidence type="ECO:0000313" key="9">
    <source>
        <dbReference type="EMBL" id="SFJ63876.1"/>
    </source>
</evidence>
<proteinExistence type="inferred from homology"/>
<dbReference type="RefSeq" id="WP_015233567.1">
    <property type="nucleotide sequence ID" value="NZ_FORO01000050.1"/>
</dbReference>
<organism evidence="9 10">
    <name type="scientific">Natronobacterium gregoryi</name>
    <dbReference type="NCBI Taxonomy" id="44930"/>
    <lineage>
        <taxon>Archaea</taxon>
        <taxon>Methanobacteriati</taxon>
        <taxon>Methanobacteriota</taxon>
        <taxon>Stenosarchaea group</taxon>
        <taxon>Halobacteria</taxon>
        <taxon>Halobacteriales</taxon>
        <taxon>Natrialbaceae</taxon>
        <taxon>Natronobacterium</taxon>
    </lineage>
</organism>
<dbReference type="OrthoDB" id="812at2157"/>
<evidence type="ECO:0000256" key="2">
    <source>
        <dbReference type="ARBA" id="ARBA00022596"/>
    </source>
</evidence>
<dbReference type="GO" id="GO:0005525">
    <property type="term" value="F:GTP binding"/>
    <property type="evidence" value="ECO:0007669"/>
    <property type="project" value="UniProtKB-KW"/>
</dbReference>
<dbReference type="GO" id="GO:0008270">
    <property type="term" value="F:zinc ion binding"/>
    <property type="evidence" value="ECO:0007669"/>
    <property type="project" value="TreeGrafter"/>
</dbReference>
<dbReference type="InterPro" id="IPR004392">
    <property type="entry name" value="Hyd_mat_HypB"/>
</dbReference>
<dbReference type="GO" id="GO:0003924">
    <property type="term" value="F:GTPase activity"/>
    <property type="evidence" value="ECO:0007669"/>
    <property type="project" value="InterPro"/>
</dbReference>
<dbReference type="OMA" id="NVGNMVC"/>
<sequence length="253" mass="27468">MYNRTTHPLTRALNRLFDVGPIRLHRFGHDHDHEESTTDIEADVLAAVRERAGEVHERLAHDHGVYGVEFAGSTGGGKTLLIERLIERAPEDEQLGVVVGDVAGEDDAKRLRDHGVAVENVNTGKECHLDPTLVDEAIESFDLETLDTLYLENVGNMVCPADFPLGATRRVLVVSTTEGDDVVRKHPMLVQSADVVVINKVDIADAVGTDVDVIRSDVEDVAPGTSVVETNAQSGEGIAALEAELEGEHDHHQ</sequence>
<evidence type="ECO:0000256" key="7">
    <source>
        <dbReference type="ARBA" id="ARBA00023134"/>
    </source>
</evidence>
<dbReference type="EMBL" id="FORO01000050">
    <property type="protein sequence ID" value="SFJ63876.1"/>
    <property type="molecule type" value="Genomic_DNA"/>
</dbReference>
<evidence type="ECO:0000256" key="5">
    <source>
        <dbReference type="ARBA" id="ARBA00022801"/>
    </source>
</evidence>
<dbReference type="GO" id="GO:0016151">
    <property type="term" value="F:nickel cation binding"/>
    <property type="evidence" value="ECO:0007669"/>
    <property type="project" value="InterPro"/>
</dbReference>
<dbReference type="PANTHER" id="PTHR30134">
    <property type="entry name" value="HYDROGENASE PROTEIN ASSEMBLY PROTEIN, NICKEL CHAPERONE"/>
    <property type="match status" value="1"/>
</dbReference>
<reference evidence="9 10" key="1">
    <citation type="submission" date="2016-10" db="EMBL/GenBank/DDBJ databases">
        <authorList>
            <person name="de Groot N.N."/>
        </authorList>
    </citation>
    <scope>NUCLEOTIDE SEQUENCE [LARGE SCALE GENOMIC DNA]</scope>
    <source>
        <strain evidence="9 10">SP2</strain>
    </source>
</reference>
<evidence type="ECO:0000256" key="6">
    <source>
        <dbReference type="ARBA" id="ARBA00022833"/>
    </source>
</evidence>
<feature type="domain" description="CobW/HypB/UreG nucleotide-binding" evidence="8">
    <location>
        <begin position="71"/>
        <end position="228"/>
    </location>
</feature>
<dbReference type="PANTHER" id="PTHR30134:SF2">
    <property type="entry name" value="HYDROGENASE MATURATION FACTOR HYPB"/>
    <property type="match status" value="1"/>
</dbReference>
<name>A0A1I3T2H1_9EURY</name>
<gene>
    <name evidence="9" type="ORF">SAMN05443661_15013</name>
</gene>
<evidence type="ECO:0000313" key="10">
    <source>
        <dbReference type="Proteomes" id="UP000182829"/>
    </source>
</evidence>
<dbReference type="GeneID" id="14208034"/>
<evidence type="ECO:0000256" key="1">
    <source>
        <dbReference type="ARBA" id="ARBA00006211"/>
    </source>
</evidence>
<evidence type="ECO:0000256" key="3">
    <source>
        <dbReference type="ARBA" id="ARBA00022723"/>
    </source>
</evidence>
<dbReference type="GO" id="GO:0051604">
    <property type="term" value="P:protein maturation"/>
    <property type="evidence" value="ECO:0007669"/>
    <property type="project" value="InterPro"/>
</dbReference>
<keyword evidence="6" id="KW-0862">Zinc</keyword>